<protein>
    <submittedName>
        <fullName evidence="1">Uncharacterized protein</fullName>
    </submittedName>
</protein>
<organism evidence="1 2">
    <name type="scientific">Dunaliella salina</name>
    <name type="common">Green alga</name>
    <name type="synonym">Protococcus salinus</name>
    <dbReference type="NCBI Taxonomy" id="3046"/>
    <lineage>
        <taxon>Eukaryota</taxon>
        <taxon>Viridiplantae</taxon>
        <taxon>Chlorophyta</taxon>
        <taxon>core chlorophytes</taxon>
        <taxon>Chlorophyceae</taxon>
        <taxon>CS clade</taxon>
        <taxon>Chlamydomonadales</taxon>
        <taxon>Dunaliellaceae</taxon>
        <taxon>Dunaliella</taxon>
    </lineage>
</organism>
<proteinExistence type="predicted"/>
<keyword evidence="2" id="KW-1185">Reference proteome</keyword>
<gene>
    <name evidence="1" type="ORF">DUNSADRAFT_1437</name>
</gene>
<sequence length="94" mass="10040">LSGACLASLSMPEPPAPSSSLVLWLINHHYLLLPSFACSGSRSCQGLASPGCPSQSLWRPVYDPPMTHLSSCGGNAVVKLWHKSEGKWAQAMTF</sequence>
<feature type="non-terminal residue" evidence="1">
    <location>
        <position position="1"/>
    </location>
</feature>
<comment type="caution">
    <text evidence="1">The sequence shown here is derived from an EMBL/GenBank/DDBJ whole genome shotgun (WGS) entry which is preliminary data.</text>
</comment>
<name>A0ABQ7FXH0_DUNSA</name>
<dbReference type="Proteomes" id="UP000815325">
    <property type="component" value="Unassembled WGS sequence"/>
</dbReference>
<evidence type="ECO:0000313" key="1">
    <source>
        <dbReference type="EMBL" id="KAF5827047.1"/>
    </source>
</evidence>
<reference evidence="1" key="1">
    <citation type="submission" date="2017-08" db="EMBL/GenBank/DDBJ databases">
        <authorList>
            <person name="Polle J.E."/>
            <person name="Barry K."/>
            <person name="Cushman J."/>
            <person name="Schmutz J."/>
            <person name="Tran D."/>
            <person name="Hathwaick L.T."/>
            <person name="Yim W.C."/>
            <person name="Jenkins J."/>
            <person name="Mckie-Krisberg Z.M."/>
            <person name="Prochnik S."/>
            <person name="Lindquist E."/>
            <person name="Dockter R.B."/>
            <person name="Adam C."/>
            <person name="Molina H."/>
            <person name="Bunkerborg J."/>
            <person name="Jin E."/>
            <person name="Buchheim M."/>
            <person name="Magnuson J."/>
        </authorList>
    </citation>
    <scope>NUCLEOTIDE SEQUENCE</scope>
    <source>
        <strain evidence="1">CCAP 19/18</strain>
    </source>
</reference>
<dbReference type="EMBL" id="MU070611">
    <property type="protein sequence ID" value="KAF5827047.1"/>
    <property type="molecule type" value="Genomic_DNA"/>
</dbReference>
<evidence type="ECO:0000313" key="2">
    <source>
        <dbReference type="Proteomes" id="UP000815325"/>
    </source>
</evidence>
<accession>A0ABQ7FXH0</accession>